<protein>
    <submittedName>
        <fullName evidence="1">Uncharacterized protein</fullName>
    </submittedName>
</protein>
<organism evidence="1 2">
    <name type="scientific">Maribacter arenosus</name>
    <dbReference type="NCBI Taxonomy" id="1854708"/>
    <lineage>
        <taxon>Bacteria</taxon>
        <taxon>Pseudomonadati</taxon>
        <taxon>Bacteroidota</taxon>
        <taxon>Flavobacteriia</taxon>
        <taxon>Flavobacteriales</taxon>
        <taxon>Flavobacteriaceae</taxon>
        <taxon>Maribacter</taxon>
    </lineage>
</organism>
<name>A0ABR7VEF2_9FLAO</name>
<comment type="caution">
    <text evidence="1">The sequence shown here is derived from an EMBL/GenBank/DDBJ whole genome shotgun (WGS) entry which is preliminary data.</text>
</comment>
<accession>A0ABR7VEF2</accession>
<proteinExistence type="predicted"/>
<dbReference type="Proteomes" id="UP000598350">
    <property type="component" value="Unassembled WGS sequence"/>
</dbReference>
<evidence type="ECO:0000313" key="1">
    <source>
        <dbReference type="EMBL" id="MBD0850532.1"/>
    </source>
</evidence>
<evidence type="ECO:0000313" key="2">
    <source>
        <dbReference type="Proteomes" id="UP000598350"/>
    </source>
</evidence>
<reference evidence="1 2" key="1">
    <citation type="submission" date="2020-05" db="EMBL/GenBank/DDBJ databases">
        <title>The draft genome sequence of Maribacter arenosus CAU 1321.</title>
        <authorList>
            <person name="Mu L."/>
        </authorList>
    </citation>
    <scope>NUCLEOTIDE SEQUENCE [LARGE SCALE GENOMIC DNA]</scope>
    <source>
        <strain evidence="1 2">CAU 1321</strain>
    </source>
</reference>
<dbReference type="RefSeq" id="WP_188313656.1">
    <property type="nucleotide sequence ID" value="NZ_JABTCG010000002.1"/>
</dbReference>
<keyword evidence="2" id="KW-1185">Reference proteome</keyword>
<gene>
    <name evidence="1" type="ORF">HPE63_07620</name>
</gene>
<dbReference type="EMBL" id="JABTCG010000002">
    <property type="protein sequence ID" value="MBD0850532.1"/>
    <property type="molecule type" value="Genomic_DNA"/>
</dbReference>
<sequence length="112" mass="13308">MDCQPNELFRQDSFRTPKDEYIAFCHSVEGTESTGMKIKRLLYQYQRDRFVPREVVSNKPMGLFFIQNPLLPHFRRTLADILRPKIDSILVWMGEQNGQNKLIGRFWPTRGF</sequence>